<evidence type="ECO:0000256" key="4">
    <source>
        <dbReference type="SAM" id="MobiDB-lite"/>
    </source>
</evidence>
<name>A0A8H6RD39_9PEZI</name>
<feature type="compositionally biased region" description="Pro residues" evidence="4">
    <location>
        <begin position="168"/>
        <end position="189"/>
    </location>
</feature>
<comment type="caution">
    <text evidence="6">The sequence shown here is derived from an EMBL/GenBank/DDBJ whole genome shotgun (WGS) entry which is preliminary data.</text>
</comment>
<evidence type="ECO:0000259" key="5">
    <source>
        <dbReference type="Pfam" id="PF24245"/>
    </source>
</evidence>
<evidence type="ECO:0000256" key="1">
    <source>
        <dbReference type="ARBA" id="ARBA00004123"/>
    </source>
</evidence>
<keyword evidence="2" id="KW-0539">Nucleus</keyword>
<dbReference type="EMBL" id="JABCIY010000204">
    <property type="protein sequence ID" value="KAF7188853.1"/>
    <property type="molecule type" value="Genomic_DNA"/>
</dbReference>
<dbReference type="InterPro" id="IPR056513">
    <property type="entry name" value="INO80F"/>
</dbReference>
<accession>A0A8H6RD39</accession>
<gene>
    <name evidence="6" type="ORF">HII31_09776</name>
</gene>
<comment type="subcellular location">
    <subcellularLocation>
        <location evidence="1">Nucleus</location>
    </subcellularLocation>
</comment>
<dbReference type="AlphaFoldDB" id="A0A8H6RD39"/>
<evidence type="ECO:0000256" key="2">
    <source>
        <dbReference type="ARBA" id="ARBA00023242"/>
    </source>
</evidence>
<evidence type="ECO:0000313" key="7">
    <source>
        <dbReference type="Proteomes" id="UP000660729"/>
    </source>
</evidence>
<dbReference type="GO" id="GO:0005634">
    <property type="term" value="C:nucleus"/>
    <property type="evidence" value="ECO:0007669"/>
    <property type="project" value="UniProtKB-SubCell"/>
</dbReference>
<reference evidence="6" key="1">
    <citation type="submission" date="2020-04" db="EMBL/GenBank/DDBJ databases">
        <title>Draft genome resource of the tomato pathogen Pseudocercospora fuligena.</title>
        <authorList>
            <person name="Zaccaron A."/>
        </authorList>
    </citation>
    <scope>NUCLEOTIDE SEQUENCE</scope>
    <source>
        <strain evidence="6">PF001</strain>
    </source>
</reference>
<protein>
    <recommendedName>
        <fullName evidence="5">INO80 complex subunit F domain-containing protein</fullName>
    </recommendedName>
</protein>
<dbReference type="Proteomes" id="UP000660729">
    <property type="component" value="Unassembled WGS sequence"/>
</dbReference>
<evidence type="ECO:0000256" key="3">
    <source>
        <dbReference type="SAM" id="Coils"/>
    </source>
</evidence>
<evidence type="ECO:0000313" key="6">
    <source>
        <dbReference type="EMBL" id="KAF7188853.1"/>
    </source>
</evidence>
<feature type="coiled-coil region" evidence="3">
    <location>
        <begin position="28"/>
        <end position="55"/>
    </location>
</feature>
<dbReference type="OrthoDB" id="10070927at2759"/>
<sequence length="253" mass="26629">MAPPGPSAESTMNTPLAPSVEKAYYRKCIQLKRRLNEVEAANDEARTRRLRLDRAIMKMRLERAFLLDELRKRTEYNIDASEGSGDEGAQTPPPDRPYRDKRRRRGSAGQAPPPANTFQSGQYAFSAAPSVAGPPVPGPAGQTVPANAVHDDGNYGYSESIAQQSTRPAPPPAPLPHGSPYAPSGPPTGVPSGAATRDVNGVDSERPVDRSAGAVGEPVAAGPAVVEEDGERKLAPAAAEGEGSRSAFTAVNQ</sequence>
<feature type="region of interest" description="Disordered" evidence="4">
    <location>
        <begin position="78"/>
        <end position="253"/>
    </location>
</feature>
<feature type="compositionally biased region" description="Low complexity" evidence="4">
    <location>
        <begin position="212"/>
        <end position="225"/>
    </location>
</feature>
<feature type="domain" description="INO80 complex subunit F" evidence="5">
    <location>
        <begin position="24"/>
        <end position="70"/>
    </location>
</feature>
<proteinExistence type="predicted"/>
<keyword evidence="7" id="KW-1185">Reference proteome</keyword>
<organism evidence="6 7">
    <name type="scientific">Pseudocercospora fuligena</name>
    <dbReference type="NCBI Taxonomy" id="685502"/>
    <lineage>
        <taxon>Eukaryota</taxon>
        <taxon>Fungi</taxon>
        <taxon>Dikarya</taxon>
        <taxon>Ascomycota</taxon>
        <taxon>Pezizomycotina</taxon>
        <taxon>Dothideomycetes</taxon>
        <taxon>Dothideomycetidae</taxon>
        <taxon>Mycosphaerellales</taxon>
        <taxon>Mycosphaerellaceae</taxon>
        <taxon>Pseudocercospora</taxon>
    </lineage>
</organism>
<keyword evidence="3" id="KW-0175">Coiled coil</keyword>
<dbReference type="Pfam" id="PF24245">
    <property type="entry name" value="INO80F"/>
    <property type="match status" value="1"/>
</dbReference>